<accession>A0A9P1C9U0</accession>
<reference evidence="6" key="1">
    <citation type="submission" date="2022-10" db="EMBL/GenBank/DDBJ databases">
        <authorList>
            <person name="Chen Y."/>
            <person name="Dougan E. K."/>
            <person name="Chan C."/>
            <person name="Rhodes N."/>
            <person name="Thang M."/>
        </authorList>
    </citation>
    <scope>NUCLEOTIDE SEQUENCE</scope>
</reference>
<reference evidence="7" key="2">
    <citation type="submission" date="2024-04" db="EMBL/GenBank/DDBJ databases">
        <authorList>
            <person name="Chen Y."/>
            <person name="Shah S."/>
            <person name="Dougan E. K."/>
            <person name="Thang M."/>
            <person name="Chan C."/>
        </authorList>
    </citation>
    <scope>NUCLEOTIDE SEQUENCE [LARGE SCALE GENOMIC DNA]</scope>
</reference>
<dbReference type="GO" id="GO:0016020">
    <property type="term" value="C:membrane"/>
    <property type="evidence" value="ECO:0007669"/>
    <property type="project" value="TreeGrafter"/>
</dbReference>
<dbReference type="InterPro" id="IPR036400">
    <property type="entry name" value="Cyt_B5-like_heme/steroid_sf"/>
</dbReference>
<dbReference type="EMBL" id="CAMXCT030001112">
    <property type="protein sequence ID" value="CAL4774080.1"/>
    <property type="molecule type" value="Genomic_DNA"/>
</dbReference>
<dbReference type="Pfam" id="PF00173">
    <property type="entry name" value="Cyt-b5"/>
    <property type="match status" value="1"/>
</dbReference>
<gene>
    <name evidence="6" type="ORF">C1SCF055_LOCUS14088</name>
</gene>
<feature type="domain" description="Cytochrome b5 heme-binding" evidence="5">
    <location>
        <begin position="30"/>
        <end position="107"/>
    </location>
</feature>
<dbReference type="InterPro" id="IPR001199">
    <property type="entry name" value="Cyt_B5-like_heme/steroid-bd"/>
</dbReference>
<dbReference type="PANTHER" id="PTHR19359">
    <property type="entry name" value="CYTOCHROME B5"/>
    <property type="match status" value="1"/>
</dbReference>
<dbReference type="SMART" id="SM01117">
    <property type="entry name" value="Cyt-b5"/>
    <property type="match status" value="1"/>
</dbReference>
<sequence length="533" mass="56835">MMMEDTTTEQLLTNCTDLEDGNLVKGASNVDGVTLEEVAEHNQLQDAWIILNGEVLDVTRWIPLHPGGEQTIARVLGKDASMEWNMIHAPGTIQRNARFLKNMGRVIERNVEEVFSALSWGWAAASAAGLQQQCSVALGVGFSHGLHVVFEAWQRPRAAVMAQVAPFSMASMLSGAMAAVGQARTDATAALERGVERAKAAATDAVEHARGSVVSLSTTAPTPCAVCGRPTRSGDGGACGDVGDMAGKEPKEGPRRCYSCLTVEATRKQQHETLDSFFAGEPPPVHVDPEETSWGCLAVHKRLEKAHRLGSLALGGAVDLMGPETRCPRCPPGWIPGVGSITKGTIQVLHKAQALVAVVKFGPLALYSAELVETLQLLVVMANRTGAAKVAEEHLAMATHALIDASIDSFWAAAGVPCPAPNARKKKSALPKLPGQGYSQGAKASVKPKLNEAIGQEFKKVVVEISGRDGYNSAALNGVWHFWKVKNGRLAFDREIQLREAPVADGPKLTRIPKRVDLLGLTGIYGIYGIYGI</sequence>
<proteinExistence type="inferred from homology"/>
<dbReference type="EMBL" id="CAMXCT010001112">
    <property type="protein sequence ID" value="CAI3986768.1"/>
    <property type="molecule type" value="Genomic_DNA"/>
</dbReference>
<dbReference type="GO" id="GO:0020037">
    <property type="term" value="F:heme binding"/>
    <property type="evidence" value="ECO:0007669"/>
    <property type="project" value="TreeGrafter"/>
</dbReference>
<dbReference type="InterPro" id="IPR050668">
    <property type="entry name" value="Cytochrome_b5"/>
</dbReference>
<dbReference type="Gene3D" id="3.10.120.10">
    <property type="entry name" value="Cytochrome b5-like heme/steroid binding domain"/>
    <property type="match status" value="1"/>
</dbReference>
<name>A0A9P1C9U0_9DINO</name>
<dbReference type="OrthoDB" id="260519at2759"/>
<keyword evidence="1" id="KW-0349">Heme</keyword>
<evidence type="ECO:0000313" key="8">
    <source>
        <dbReference type="EMBL" id="CAL4774080.1"/>
    </source>
</evidence>
<dbReference type="AlphaFoldDB" id="A0A9P1C9U0"/>
<evidence type="ECO:0000256" key="4">
    <source>
        <dbReference type="ARBA" id="ARBA00038168"/>
    </source>
</evidence>
<evidence type="ECO:0000313" key="6">
    <source>
        <dbReference type="EMBL" id="CAI3986768.1"/>
    </source>
</evidence>
<evidence type="ECO:0000256" key="1">
    <source>
        <dbReference type="ARBA" id="ARBA00022617"/>
    </source>
</evidence>
<dbReference type="GO" id="GO:0046872">
    <property type="term" value="F:metal ion binding"/>
    <property type="evidence" value="ECO:0007669"/>
    <property type="project" value="UniProtKB-KW"/>
</dbReference>
<evidence type="ECO:0000259" key="5">
    <source>
        <dbReference type="PROSITE" id="PS50255"/>
    </source>
</evidence>
<comment type="similarity">
    <text evidence="4">Belongs to the cytochrome b5 family.</text>
</comment>
<dbReference type="EMBL" id="CAMXCT020001112">
    <property type="protein sequence ID" value="CAL1140143.1"/>
    <property type="molecule type" value="Genomic_DNA"/>
</dbReference>
<evidence type="ECO:0000313" key="7">
    <source>
        <dbReference type="EMBL" id="CAL1140143.1"/>
    </source>
</evidence>
<dbReference type="SUPFAM" id="SSF55856">
    <property type="entry name" value="Cytochrome b5-like heme/steroid binding domain"/>
    <property type="match status" value="1"/>
</dbReference>
<keyword evidence="3" id="KW-0408">Iron</keyword>
<dbReference type="Proteomes" id="UP001152797">
    <property type="component" value="Unassembled WGS sequence"/>
</dbReference>
<protein>
    <submittedName>
        <fullName evidence="8">L-lactate dehydrogenase (Cytochrome) (Cytochrom e b2) (Flavocytochrome b2) (FCB2) (L-lactate ferricytochrome c oxidoreductase) (L-LCR)</fullName>
    </submittedName>
</protein>
<evidence type="ECO:0000256" key="2">
    <source>
        <dbReference type="ARBA" id="ARBA00022723"/>
    </source>
</evidence>
<comment type="caution">
    <text evidence="6">The sequence shown here is derived from an EMBL/GenBank/DDBJ whole genome shotgun (WGS) entry which is preliminary data.</text>
</comment>
<keyword evidence="2" id="KW-0479">Metal-binding</keyword>
<organism evidence="6">
    <name type="scientific">Cladocopium goreaui</name>
    <dbReference type="NCBI Taxonomy" id="2562237"/>
    <lineage>
        <taxon>Eukaryota</taxon>
        <taxon>Sar</taxon>
        <taxon>Alveolata</taxon>
        <taxon>Dinophyceae</taxon>
        <taxon>Suessiales</taxon>
        <taxon>Symbiodiniaceae</taxon>
        <taxon>Cladocopium</taxon>
    </lineage>
</organism>
<evidence type="ECO:0000256" key="3">
    <source>
        <dbReference type="ARBA" id="ARBA00023004"/>
    </source>
</evidence>
<dbReference type="PANTHER" id="PTHR19359:SF95">
    <property type="entry name" value="CYTOCHROME B5 TYPE B"/>
    <property type="match status" value="1"/>
</dbReference>
<keyword evidence="9" id="KW-1185">Reference proteome</keyword>
<evidence type="ECO:0000313" key="9">
    <source>
        <dbReference type="Proteomes" id="UP001152797"/>
    </source>
</evidence>
<dbReference type="PROSITE" id="PS50255">
    <property type="entry name" value="CYTOCHROME_B5_2"/>
    <property type="match status" value="1"/>
</dbReference>